<protein>
    <submittedName>
        <fullName evidence="2">Putative lipase/acylhydrolase domain-containing protein</fullName>
    </submittedName>
</protein>
<evidence type="ECO:0000313" key="3">
    <source>
        <dbReference type="Proteomes" id="UP000225347"/>
    </source>
</evidence>
<dbReference type="Gene3D" id="3.40.50.1110">
    <property type="entry name" value="SGNH hydrolase"/>
    <property type="match status" value="1"/>
</dbReference>
<dbReference type="SUPFAM" id="SSF52266">
    <property type="entry name" value="SGNH hydrolase"/>
    <property type="match status" value="1"/>
</dbReference>
<dbReference type="InterPro" id="IPR013830">
    <property type="entry name" value="SGNH_hydro"/>
</dbReference>
<dbReference type="EMBL" id="KY779849">
    <property type="protein sequence ID" value="ARQ96000.1"/>
    <property type="molecule type" value="Genomic_DNA"/>
</dbReference>
<dbReference type="GO" id="GO:0004622">
    <property type="term" value="F:phosphatidylcholine lysophospholipase activity"/>
    <property type="evidence" value="ECO:0007669"/>
    <property type="project" value="TreeGrafter"/>
</dbReference>
<keyword evidence="2" id="KW-0378">Hydrolase</keyword>
<proteinExistence type="predicted"/>
<name>A0A1X9SIV1_9CAUD</name>
<dbReference type="PANTHER" id="PTHR30383">
    <property type="entry name" value="THIOESTERASE 1/PROTEASE 1/LYSOPHOSPHOLIPASE L1"/>
    <property type="match status" value="1"/>
</dbReference>
<evidence type="ECO:0000313" key="2">
    <source>
        <dbReference type="EMBL" id="ARQ96000.1"/>
    </source>
</evidence>
<dbReference type="Pfam" id="PF13472">
    <property type="entry name" value="Lipase_GDSL_2"/>
    <property type="match status" value="1"/>
</dbReference>
<dbReference type="InterPro" id="IPR036514">
    <property type="entry name" value="SGNH_hydro_sf"/>
</dbReference>
<dbReference type="PANTHER" id="PTHR30383:SF5">
    <property type="entry name" value="SGNH HYDROLASE-TYPE ESTERASE DOMAIN-CONTAINING PROTEIN"/>
    <property type="match status" value="1"/>
</dbReference>
<feature type="domain" description="SGNH hydrolase-type esterase" evidence="1">
    <location>
        <begin position="142"/>
        <end position="329"/>
    </location>
</feature>
<dbReference type="InterPro" id="IPR051532">
    <property type="entry name" value="Ester_Hydrolysis_Enzymes"/>
</dbReference>
<reference evidence="2 3" key="1">
    <citation type="submission" date="2017-03" db="EMBL/GenBank/DDBJ databases">
        <title>Efficacy of two virulent bacteriophages, qdsa001 and qdsa002, against Staphylococcus aureus biofilms and their genome analysis.</title>
        <authorList>
            <person name="Lv X."/>
            <person name="Wang J."/>
            <person name="Lin H."/>
        </authorList>
    </citation>
    <scope>NUCLEOTIDE SEQUENCE [LARGE SCALE GENOMIC DNA]</scope>
</reference>
<evidence type="ECO:0000259" key="1">
    <source>
        <dbReference type="Pfam" id="PF13472"/>
    </source>
</evidence>
<dbReference type="Proteomes" id="UP000225347">
    <property type="component" value="Segment"/>
</dbReference>
<sequence length="616" mass="68956">MTKKLKLYDYENNLLKSSENIEDSIGQIVIENLNPDTTYEAGHFKICWDINGEESIKVDIPKFVTLTSSQDKLIIVTYNEVEPMNIKAENIIGLQDVIDTQFNDHIKEEFMTEINKIIADNKPTQQPSTTTSSPLKDKKVIFIGDSITEVNARTTKNYHQFIADRTGLINVNKGISGTGYQDRKNVAYTITDKPDLICVMLGTNDYGLVGGKTKPLGTAKEHSYTTVAGSIYYTYYQLSKVFPTVPIVVLTPTPRIESNPFKEVENGQGYTLGQLVDVIKEIAKQFSFPVLDLYRESNIRVWDNNVNKTFFAWKEGMEDGLHPNAKGHEFISYTIQSFLESKGTVGAIASPPSIDTSVKDLGNGVYSKLIRPTGMRWKKDTSFVMNMSTDDIDLTANKILNVSYNGKSLINPEGYTSNSPYWYTLPAYEDGNKYNRISEVQNFLNAFITIDDNAQGLEFMRDYIKVIYVDKTKTNIVGEYTQVGYKDTTASTPPTGDTSGTIAPVSNGDGTYTATFTPTAIYWKEDQSFMINVDKNKLNLTGKSVTKLEYNGKTLVNNTSLASNSPYWLTVPTATEGTTNNRTPEVKDFVSVLTLESTGTDGRKKYKNVEIKLTYK</sequence>
<accession>A0A1X9SIV1</accession>
<dbReference type="CDD" id="cd00229">
    <property type="entry name" value="SGNH_hydrolase"/>
    <property type="match status" value="1"/>
</dbReference>
<gene>
    <name evidence="2" type="ORF">qdsa002_43</name>
</gene>
<organism evidence="2 3">
    <name type="scientific">Staphylococcus phage qdsa002</name>
    <dbReference type="NCBI Taxonomy" id="1970746"/>
    <lineage>
        <taxon>Viruses</taxon>
        <taxon>Duplodnaviria</taxon>
        <taxon>Heunggongvirae</taxon>
        <taxon>Uroviricota</taxon>
        <taxon>Caudoviricetes</taxon>
        <taxon>Herelleviridae</taxon>
        <taxon>Twortvirinae</taxon>
        <taxon>Kayvirus</taxon>
        <taxon>Kayvirus G15</taxon>
    </lineage>
</organism>